<accession>A0AA36B8W6</accession>
<proteinExistence type="predicted"/>
<sequence>MLTLRDGEFGDLCRSDGNEKRNSVFEVEAIPIDWKSQIVWYFIQLPNINHVDILLVSNSNTFATDMNNLHVIELLSRNKKSMMDRSEFVDAFHLSQLYRKLKQRS</sequence>
<evidence type="ECO:0000313" key="1">
    <source>
        <dbReference type="EMBL" id="CAI9729993.1"/>
    </source>
</evidence>
<keyword evidence="2" id="KW-1185">Reference proteome</keyword>
<evidence type="ECO:0000313" key="2">
    <source>
        <dbReference type="Proteomes" id="UP001162480"/>
    </source>
</evidence>
<dbReference type="Proteomes" id="UP001162480">
    <property type="component" value="Chromosome 11"/>
</dbReference>
<name>A0AA36B8W6_OCTVU</name>
<organism evidence="1 2">
    <name type="scientific">Octopus vulgaris</name>
    <name type="common">Common octopus</name>
    <dbReference type="NCBI Taxonomy" id="6645"/>
    <lineage>
        <taxon>Eukaryota</taxon>
        <taxon>Metazoa</taxon>
        <taxon>Spiralia</taxon>
        <taxon>Lophotrochozoa</taxon>
        <taxon>Mollusca</taxon>
        <taxon>Cephalopoda</taxon>
        <taxon>Coleoidea</taxon>
        <taxon>Octopodiformes</taxon>
        <taxon>Octopoda</taxon>
        <taxon>Incirrata</taxon>
        <taxon>Octopodidae</taxon>
        <taxon>Octopus</taxon>
    </lineage>
</organism>
<protein>
    <submittedName>
        <fullName evidence="1">Uncharacterized protein</fullName>
    </submittedName>
</protein>
<dbReference type="AlphaFoldDB" id="A0AA36B8W6"/>
<gene>
    <name evidence="1" type="ORF">OCTVUL_1B028577</name>
</gene>
<dbReference type="EMBL" id="OX597824">
    <property type="protein sequence ID" value="CAI9729993.1"/>
    <property type="molecule type" value="Genomic_DNA"/>
</dbReference>
<reference evidence="1" key="1">
    <citation type="submission" date="2023-08" db="EMBL/GenBank/DDBJ databases">
        <authorList>
            <person name="Alioto T."/>
            <person name="Alioto T."/>
            <person name="Gomez Garrido J."/>
        </authorList>
    </citation>
    <scope>NUCLEOTIDE SEQUENCE</scope>
</reference>